<evidence type="ECO:0000313" key="3">
    <source>
        <dbReference type="EMBL" id="OUO02229.1"/>
    </source>
</evidence>
<gene>
    <name evidence="3" type="ORF">B5F97_04970</name>
</gene>
<evidence type="ECO:0000313" key="4">
    <source>
        <dbReference type="Proteomes" id="UP000195386"/>
    </source>
</evidence>
<accession>A0A1Y3Z0I5</accession>
<evidence type="ECO:0000256" key="1">
    <source>
        <dbReference type="SAM" id="SignalP"/>
    </source>
</evidence>
<dbReference type="EMBL" id="NFII01000003">
    <property type="protein sequence ID" value="OUO02229.1"/>
    <property type="molecule type" value="Genomic_DNA"/>
</dbReference>
<feature type="chain" id="PRO_5013322813" description="M23ase beta-sheet core domain-containing protein" evidence="1">
    <location>
        <begin position="24"/>
        <end position="276"/>
    </location>
</feature>
<organism evidence="3 4">
    <name type="scientific">Bacteroides clarus</name>
    <dbReference type="NCBI Taxonomy" id="626929"/>
    <lineage>
        <taxon>Bacteria</taxon>
        <taxon>Pseudomonadati</taxon>
        <taxon>Bacteroidota</taxon>
        <taxon>Bacteroidia</taxon>
        <taxon>Bacteroidales</taxon>
        <taxon>Bacteroidaceae</taxon>
        <taxon>Bacteroides</taxon>
    </lineage>
</organism>
<dbReference type="Pfam" id="PF01551">
    <property type="entry name" value="Peptidase_M23"/>
    <property type="match status" value="1"/>
</dbReference>
<feature type="signal peptide" evidence="1">
    <location>
        <begin position="1"/>
        <end position="23"/>
    </location>
</feature>
<evidence type="ECO:0000259" key="2">
    <source>
        <dbReference type="Pfam" id="PF01551"/>
    </source>
</evidence>
<dbReference type="CDD" id="cd12797">
    <property type="entry name" value="M23_peptidase"/>
    <property type="match status" value="1"/>
</dbReference>
<protein>
    <recommendedName>
        <fullName evidence="2">M23ase beta-sheet core domain-containing protein</fullName>
    </recommendedName>
</protein>
<dbReference type="Gene3D" id="2.70.70.10">
    <property type="entry name" value="Glucose Permease (Domain IIA)"/>
    <property type="match status" value="1"/>
</dbReference>
<dbReference type="SUPFAM" id="SSF51261">
    <property type="entry name" value="Duplicated hybrid motif"/>
    <property type="match status" value="1"/>
</dbReference>
<feature type="domain" description="M23ase beta-sheet core" evidence="2">
    <location>
        <begin position="139"/>
        <end position="206"/>
    </location>
</feature>
<dbReference type="Proteomes" id="UP000195386">
    <property type="component" value="Unassembled WGS sequence"/>
</dbReference>
<dbReference type="InterPro" id="IPR011055">
    <property type="entry name" value="Dup_hybrid_motif"/>
</dbReference>
<dbReference type="InterPro" id="IPR016047">
    <property type="entry name" value="M23ase_b-sheet_dom"/>
</dbReference>
<comment type="caution">
    <text evidence="3">The sequence shown here is derived from an EMBL/GenBank/DDBJ whole genome shotgun (WGS) entry which is preliminary data.</text>
</comment>
<sequence length="276" mass="31820">MKNTINSLIVAAALSALSVCADAQSFQRILERPVNIVRSEWEYDNDGNQELNYYNEDYCNYYLYRVNDDSYNLRPGKNTVFKRMKDAQYNNLFNRATTYMFFRGSFPKDFNINTPYAFPVKNGMQTAWKTDKRESVRTLQFRMLPGDTVYATRSGIVCRTMLPRQLLICHADYTFAAYLAMNENFVSPGEEVRTGQPVGIAGPTGVSISFFFLDKNKFSGLEAAGYVYSHFTPVFRTAEGDVKPVERKMYNALVDDELIMLDMSKREQKKYLKSKK</sequence>
<dbReference type="AlphaFoldDB" id="A0A1Y3Z0I5"/>
<name>A0A1Y3Z0I5_9BACE</name>
<keyword evidence="1" id="KW-0732">Signal</keyword>
<dbReference type="RefSeq" id="WP_087425664.1">
    <property type="nucleotide sequence ID" value="NZ_CABIZW010000004.1"/>
</dbReference>
<reference evidence="4" key="1">
    <citation type="submission" date="2017-04" db="EMBL/GenBank/DDBJ databases">
        <title>Function of individual gut microbiota members based on whole genome sequencing of pure cultures obtained from chicken caecum.</title>
        <authorList>
            <person name="Medvecky M."/>
            <person name="Cejkova D."/>
            <person name="Polansky O."/>
            <person name="Karasova D."/>
            <person name="Kubasova T."/>
            <person name="Cizek A."/>
            <person name="Rychlik I."/>
        </authorList>
    </citation>
    <scope>NUCLEOTIDE SEQUENCE [LARGE SCALE GENOMIC DNA]</scope>
    <source>
        <strain evidence="4">An43</strain>
    </source>
</reference>
<proteinExistence type="predicted"/>